<name>A0ABN8M991_9CNID</name>
<evidence type="ECO:0000313" key="3">
    <source>
        <dbReference type="Proteomes" id="UP001159427"/>
    </source>
</evidence>
<comment type="caution">
    <text evidence="2">The sequence shown here is derived from an EMBL/GenBank/DDBJ whole genome shotgun (WGS) entry which is preliminary data.</text>
</comment>
<evidence type="ECO:0000256" key="1">
    <source>
        <dbReference type="SAM" id="MobiDB-lite"/>
    </source>
</evidence>
<keyword evidence="3" id="KW-1185">Reference proteome</keyword>
<dbReference type="Proteomes" id="UP001159427">
    <property type="component" value="Unassembled WGS sequence"/>
</dbReference>
<feature type="compositionally biased region" description="Polar residues" evidence="1">
    <location>
        <begin position="1"/>
        <end position="15"/>
    </location>
</feature>
<sequence>MSGQSMWNRKNSFAISSHAAKKNIPQQEDNTPSRKYIRPQYSHRSLSRSSSIDSTTAIQIAYLTVTCHRKDKIDRQRMQNANRNRTGLSRFRASGTGRLHNVLSNLGHKIIYILLSSCFISA</sequence>
<proteinExistence type="predicted"/>
<dbReference type="EMBL" id="CALNXI010000336">
    <property type="protein sequence ID" value="CAH3025101.1"/>
    <property type="molecule type" value="Genomic_DNA"/>
</dbReference>
<protein>
    <submittedName>
        <fullName evidence="2">Uncharacterized protein</fullName>
    </submittedName>
</protein>
<gene>
    <name evidence="2" type="ORF">PEVE_00025039</name>
</gene>
<evidence type="ECO:0000313" key="2">
    <source>
        <dbReference type="EMBL" id="CAH3025101.1"/>
    </source>
</evidence>
<feature type="region of interest" description="Disordered" evidence="1">
    <location>
        <begin position="1"/>
        <end position="49"/>
    </location>
</feature>
<accession>A0ABN8M991</accession>
<reference evidence="2 3" key="1">
    <citation type="submission" date="2022-05" db="EMBL/GenBank/DDBJ databases">
        <authorList>
            <consortium name="Genoscope - CEA"/>
            <person name="William W."/>
        </authorList>
    </citation>
    <scope>NUCLEOTIDE SEQUENCE [LARGE SCALE GENOMIC DNA]</scope>
</reference>
<organism evidence="2 3">
    <name type="scientific">Porites evermanni</name>
    <dbReference type="NCBI Taxonomy" id="104178"/>
    <lineage>
        <taxon>Eukaryota</taxon>
        <taxon>Metazoa</taxon>
        <taxon>Cnidaria</taxon>
        <taxon>Anthozoa</taxon>
        <taxon>Hexacorallia</taxon>
        <taxon>Scleractinia</taxon>
        <taxon>Fungiina</taxon>
        <taxon>Poritidae</taxon>
        <taxon>Porites</taxon>
    </lineage>
</organism>